<protein>
    <recommendedName>
        <fullName evidence="3">Zn(2)-C6 fungal-type domain-containing protein</fullName>
    </recommendedName>
</protein>
<dbReference type="GO" id="GO:0008270">
    <property type="term" value="F:zinc ion binding"/>
    <property type="evidence" value="ECO:0007669"/>
    <property type="project" value="InterPro"/>
</dbReference>
<evidence type="ECO:0000259" key="3">
    <source>
        <dbReference type="PROSITE" id="PS50048"/>
    </source>
</evidence>
<dbReference type="PROSITE" id="PS50048">
    <property type="entry name" value="ZN2_CY6_FUNGAL_2"/>
    <property type="match status" value="1"/>
</dbReference>
<sequence>MKPSESGEEKTTRQCWECLKRRLVCDHTLPHCKKCQKAGKDCPGYSETKPLSWVPTGKVTSRRRKNNSPPKVYTISLPERGQLSSKSSQSFQKGGQGSQETDQVPHPTPPPTAFLDDVNLDLDLTAWKPVDEPDWASFPERWDDQSVLEYSSTQARHLQVLDKVFALGGRTKIEEVVSKRLHDEAVKMVGPKKEPLKRLESLLYLMRLQDLPAYDYLSNETSEVVQAVNYCKPLFSAVV</sequence>
<dbReference type="InterPro" id="IPR053175">
    <property type="entry name" value="DHMBA_Reg_Transcription_Factor"/>
</dbReference>
<keyword evidence="5" id="KW-1185">Reference proteome</keyword>
<dbReference type="CDD" id="cd00067">
    <property type="entry name" value="GAL4"/>
    <property type="match status" value="1"/>
</dbReference>
<proteinExistence type="predicted"/>
<evidence type="ECO:0000256" key="2">
    <source>
        <dbReference type="SAM" id="MobiDB-lite"/>
    </source>
</evidence>
<organism evidence="4 5">
    <name type="scientific">Neocucurbitaria cava</name>
    <dbReference type="NCBI Taxonomy" id="798079"/>
    <lineage>
        <taxon>Eukaryota</taxon>
        <taxon>Fungi</taxon>
        <taxon>Dikarya</taxon>
        <taxon>Ascomycota</taxon>
        <taxon>Pezizomycotina</taxon>
        <taxon>Dothideomycetes</taxon>
        <taxon>Pleosporomycetidae</taxon>
        <taxon>Pleosporales</taxon>
        <taxon>Pleosporineae</taxon>
        <taxon>Cucurbitariaceae</taxon>
        <taxon>Neocucurbitaria</taxon>
    </lineage>
</organism>
<keyword evidence="1" id="KW-0539">Nucleus</keyword>
<dbReference type="Proteomes" id="UP001140560">
    <property type="component" value="Unassembled WGS sequence"/>
</dbReference>
<feature type="region of interest" description="Disordered" evidence="2">
    <location>
        <begin position="36"/>
        <end position="113"/>
    </location>
</feature>
<reference evidence="4" key="1">
    <citation type="submission" date="2022-10" db="EMBL/GenBank/DDBJ databases">
        <title>Tapping the CABI collections for fungal endophytes: first genome assemblies for Collariella, Neodidymelliopsis, Ascochyta clinopodiicola, Didymella pomorum, Didymosphaeria variabile, Neocosmospora piperis and Neocucurbitaria cava.</title>
        <authorList>
            <person name="Hill R."/>
        </authorList>
    </citation>
    <scope>NUCLEOTIDE SEQUENCE</scope>
    <source>
        <strain evidence="4">IMI 356814</strain>
    </source>
</reference>
<name>A0A9W8YG01_9PLEO</name>
<evidence type="ECO:0000256" key="1">
    <source>
        <dbReference type="ARBA" id="ARBA00023242"/>
    </source>
</evidence>
<comment type="caution">
    <text evidence="4">The sequence shown here is derived from an EMBL/GenBank/DDBJ whole genome shotgun (WGS) entry which is preliminary data.</text>
</comment>
<feature type="domain" description="Zn(2)-C6 fungal-type" evidence="3">
    <location>
        <begin position="14"/>
        <end position="42"/>
    </location>
</feature>
<dbReference type="Gene3D" id="4.10.240.10">
    <property type="entry name" value="Zn(2)-C6 fungal-type DNA-binding domain"/>
    <property type="match status" value="1"/>
</dbReference>
<dbReference type="GO" id="GO:0000981">
    <property type="term" value="F:DNA-binding transcription factor activity, RNA polymerase II-specific"/>
    <property type="evidence" value="ECO:0007669"/>
    <property type="project" value="InterPro"/>
</dbReference>
<evidence type="ECO:0000313" key="5">
    <source>
        <dbReference type="Proteomes" id="UP001140560"/>
    </source>
</evidence>
<dbReference type="PANTHER" id="PTHR38791">
    <property type="entry name" value="ZN(II)2CYS6 TRANSCRIPTION FACTOR (EUROFUNG)-RELATED-RELATED"/>
    <property type="match status" value="1"/>
</dbReference>
<dbReference type="InterPro" id="IPR036864">
    <property type="entry name" value="Zn2-C6_fun-type_DNA-bd_sf"/>
</dbReference>
<dbReference type="OrthoDB" id="5386330at2759"/>
<gene>
    <name evidence="4" type="ORF">N0V83_001897</name>
</gene>
<dbReference type="SMART" id="SM00066">
    <property type="entry name" value="GAL4"/>
    <property type="match status" value="1"/>
</dbReference>
<dbReference type="PANTHER" id="PTHR38791:SF11">
    <property type="entry name" value="ZN(II)2CYS6 TRANSCRIPTION FACTOR (EUROFUNG)"/>
    <property type="match status" value="1"/>
</dbReference>
<evidence type="ECO:0000313" key="4">
    <source>
        <dbReference type="EMBL" id="KAJ4374820.1"/>
    </source>
</evidence>
<accession>A0A9W8YG01</accession>
<feature type="compositionally biased region" description="Low complexity" evidence="2">
    <location>
        <begin position="81"/>
        <end position="93"/>
    </location>
</feature>
<dbReference type="SUPFAM" id="SSF57701">
    <property type="entry name" value="Zn2/Cys6 DNA-binding domain"/>
    <property type="match status" value="1"/>
</dbReference>
<dbReference type="Pfam" id="PF00172">
    <property type="entry name" value="Zn_clus"/>
    <property type="match status" value="1"/>
</dbReference>
<dbReference type="InterPro" id="IPR001138">
    <property type="entry name" value="Zn2Cys6_DnaBD"/>
</dbReference>
<dbReference type="AlphaFoldDB" id="A0A9W8YG01"/>
<dbReference type="EMBL" id="JAPEUY010000003">
    <property type="protein sequence ID" value="KAJ4374820.1"/>
    <property type="molecule type" value="Genomic_DNA"/>
</dbReference>